<sequence length="508" mass="51864">MIFFAGASIVALVGSCIASPGYLKLDLHKRAPLATRLVRRQGSGGSFVAVLTPNREIEYLVNITVGTPPQALAVTLDTGSSDLWIPAASAPLCKKGQCDFGSFDPSSSSTYQLVEQAGFNITYAAPGDTDAGDWGSDTITINGSSPINNQQIGVASVLVDQHGVMGVGYDTNEAKNDGPNGVYQSVMDNLVKSGIIHRKAFSLYLNGLGASTGSIILGGIDTTKYSGDLVALPLQPSQDGLVKEYYVTLTGVSFTDATGETTELSPQGYSQATLLDSGTTNTFLTNDIFTPLALGFGAVLDAEGTGAYLIPCGLSGGNGTISYSFGGEGGITISVPLANIVGGQIYTPENFDDPSGGCMLAMETTRESSGFSILGDSFLRSAYAVFDLENQVAALGQADENKASTSNIVVIPTGTAVPRATATATATGTQLTAITAETQVPEASFSRSSLVLAGTPTFNLGISSSTRTAGSGPSSFGYSGAGSSHGCPDSGSTGTGSGSRSHRALATN</sequence>
<evidence type="ECO:0000256" key="4">
    <source>
        <dbReference type="ARBA" id="ARBA00022685"/>
    </source>
</evidence>
<dbReference type="Proteomes" id="UP000094526">
    <property type="component" value="Unassembled WGS sequence"/>
</dbReference>
<protein>
    <submittedName>
        <fullName evidence="14">Putative aspartic-type endopeptidase opsB</fullName>
    </submittedName>
</protein>
<evidence type="ECO:0000256" key="2">
    <source>
        <dbReference type="ARBA" id="ARBA00007447"/>
    </source>
</evidence>
<feature type="compositionally biased region" description="Polar residues" evidence="12">
    <location>
        <begin position="464"/>
        <end position="477"/>
    </location>
</feature>
<dbReference type="Pfam" id="PF00026">
    <property type="entry name" value="Asp"/>
    <property type="match status" value="1"/>
</dbReference>
<dbReference type="GO" id="GO:0005886">
    <property type="term" value="C:plasma membrane"/>
    <property type="evidence" value="ECO:0007669"/>
    <property type="project" value="UniProtKB-SubCell"/>
</dbReference>
<dbReference type="GO" id="GO:0004190">
    <property type="term" value="F:aspartic-type endopeptidase activity"/>
    <property type="evidence" value="ECO:0007669"/>
    <property type="project" value="UniProtKB-KW"/>
</dbReference>
<dbReference type="Gene3D" id="2.40.70.10">
    <property type="entry name" value="Acid Proteases"/>
    <property type="match status" value="2"/>
</dbReference>
<comment type="subcellular location">
    <subcellularLocation>
        <location evidence="1">Cell membrane</location>
        <topology evidence="1">Lipid-anchor</topology>
        <topology evidence="1">GPI-anchor</topology>
    </subcellularLocation>
</comment>
<evidence type="ECO:0000256" key="8">
    <source>
        <dbReference type="ARBA" id="ARBA00023145"/>
    </source>
</evidence>
<evidence type="ECO:0000313" key="14">
    <source>
        <dbReference type="EMBL" id="OCT46356.1"/>
    </source>
</evidence>
<dbReference type="EMBL" id="LGRB01000016">
    <property type="protein sequence ID" value="OCT46356.1"/>
    <property type="molecule type" value="Genomic_DNA"/>
</dbReference>
<dbReference type="InterPro" id="IPR033121">
    <property type="entry name" value="PEPTIDASE_A1"/>
</dbReference>
<comment type="caution">
    <text evidence="14">The sequence shown here is derived from an EMBL/GenBank/DDBJ whole genome shotgun (WGS) entry which is preliminary data.</text>
</comment>
<dbReference type="CDD" id="cd05474">
    <property type="entry name" value="SAP_like"/>
    <property type="match status" value="1"/>
</dbReference>
<reference evidence="15" key="1">
    <citation type="submission" date="2015-07" db="EMBL/GenBank/DDBJ databases">
        <authorList>
            <person name="Teixeira M.M."/>
            <person name="Souza R.C."/>
            <person name="Almeida L.G."/>
            <person name="Vicente V.A."/>
            <person name="de Hoog S."/>
            <person name="Bocca A.L."/>
            <person name="de Almeida S.R."/>
            <person name="Vasconcelos A.T."/>
            <person name="Felipe M.S."/>
        </authorList>
    </citation>
    <scope>NUCLEOTIDE SEQUENCE [LARGE SCALE GENOMIC DNA]</scope>
    <source>
        <strain evidence="15">KSF</strain>
    </source>
</reference>
<dbReference type="PROSITE" id="PS51767">
    <property type="entry name" value="PEPTIDASE_A1"/>
    <property type="match status" value="1"/>
</dbReference>
<keyword evidence="6 11" id="KW-0064">Aspartyl protease</keyword>
<evidence type="ECO:0000313" key="15">
    <source>
        <dbReference type="Proteomes" id="UP000094526"/>
    </source>
</evidence>
<dbReference type="PANTHER" id="PTHR47965">
    <property type="entry name" value="ASPARTYL PROTEASE-RELATED"/>
    <property type="match status" value="1"/>
</dbReference>
<dbReference type="InterPro" id="IPR033876">
    <property type="entry name" value="SAP-like"/>
</dbReference>
<proteinExistence type="inferred from homology"/>
<feature type="active site" evidence="10">
    <location>
        <position position="77"/>
    </location>
</feature>
<dbReference type="VEuPathDB" id="FungiDB:CLCR_01167"/>
<evidence type="ECO:0000256" key="10">
    <source>
        <dbReference type="PIRSR" id="PIRSR601461-1"/>
    </source>
</evidence>
<comment type="similarity">
    <text evidence="2 11">Belongs to the peptidase A1 family.</text>
</comment>
<dbReference type="SUPFAM" id="SSF50630">
    <property type="entry name" value="Acid proteases"/>
    <property type="match status" value="1"/>
</dbReference>
<dbReference type="InterPro" id="IPR021109">
    <property type="entry name" value="Peptidase_aspartic_dom_sf"/>
</dbReference>
<evidence type="ECO:0000256" key="5">
    <source>
        <dbReference type="ARBA" id="ARBA00022729"/>
    </source>
</evidence>
<evidence type="ECO:0000256" key="12">
    <source>
        <dbReference type="SAM" id="MobiDB-lite"/>
    </source>
</evidence>
<dbReference type="GO" id="GO:0005576">
    <property type="term" value="C:extracellular region"/>
    <property type="evidence" value="ECO:0007669"/>
    <property type="project" value="TreeGrafter"/>
</dbReference>
<keyword evidence="9" id="KW-0325">Glycoprotein</keyword>
<keyword evidence="8" id="KW-0865">Zymogen</keyword>
<evidence type="ECO:0000256" key="11">
    <source>
        <dbReference type="RuleBase" id="RU000454"/>
    </source>
</evidence>
<dbReference type="OrthoDB" id="771136at2759"/>
<dbReference type="eggNOG" id="KOG1339">
    <property type="taxonomic scope" value="Eukaryota"/>
</dbReference>
<dbReference type="PRINTS" id="PR00792">
    <property type="entry name" value="PEPSIN"/>
</dbReference>
<keyword evidence="15" id="KW-1185">Reference proteome</keyword>
<evidence type="ECO:0000256" key="1">
    <source>
        <dbReference type="ARBA" id="ARBA00004609"/>
    </source>
</evidence>
<keyword evidence="7 11" id="KW-0378">Hydrolase</keyword>
<dbReference type="GO" id="GO:0006508">
    <property type="term" value="P:proteolysis"/>
    <property type="evidence" value="ECO:0007669"/>
    <property type="project" value="UniProtKB-KW"/>
</dbReference>
<gene>
    <name evidence="14" type="primary">opsB</name>
    <name evidence="14" type="ORF">CLCR_01167</name>
</gene>
<dbReference type="PANTHER" id="PTHR47965:SF12">
    <property type="entry name" value="ASPARTIC PROTEINASE 3-RELATED"/>
    <property type="match status" value="1"/>
</dbReference>
<feature type="domain" description="Peptidase A1" evidence="13">
    <location>
        <begin position="59"/>
        <end position="396"/>
    </location>
</feature>
<dbReference type="AlphaFoldDB" id="A0A1C1CD23"/>
<dbReference type="InterPro" id="IPR001461">
    <property type="entry name" value="Aspartic_peptidase_A1"/>
</dbReference>
<dbReference type="InterPro" id="IPR001969">
    <property type="entry name" value="Aspartic_peptidase_AS"/>
</dbReference>
<name>A0A1C1CD23_9EURO</name>
<evidence type="ECO:0000259" key="13">
    <source>
        <dbReference type="PROSITE" id="PS51767"/>
    </source>
</evidence>
<dbReference type="STRING" id="86049.A0A1C1CD23"/>
<dbReference type="PROSITE" id="PS00141">
    <property type="entry name" value="ASP_PROTEASE"/>
    <property type="match status" value="1"/>
</dbReference>
<evidence type="ECO:0000256" key="9">
    <source>
        <dbReference type="ARBA" id="ARBA00023180"/>
    </source>
</evidence>
<evidence type="ECO:0000256" key="3">
    <source>
        <dbReference type="ARBA" id="ARBA00022670"/>
    </source>
</evidence>
<evidence type="ECO:0000256" key="6">
    <source>
        <dbReference type="ARBA" id="ARBA00022750"/>
    </source>
</evidence>
<dbReference type="GO" id="GO:0009277">
    <property type="term" value="C:fungal-type cell wall"/>
    <property type="evidence" value="ECO:0007669"/>
    <property type="project" value="TreeGrafter"/>
</dbReference>
<accession>A0A1C1CD23</accession>
<dbReference type="GO" id="GO:0031505">
    <property type="term" value="P:fungal-type cell wall organization"/>
    <property type="evidence" value="ECO:0007669"/>
    <property type="project" value="TreeGrafter"/>
</dbReference>
<dbReference type="VEuPathDB" id="FungiDB:G647_09173"/>
<keyword evidence="3 11" id="KW-0645">Protease</keyword>
<organism evidence="14 15">
    <name type="scientific">Cladophialophora carrionii</name>
    <dbReference type="NCBI Taxonomy" id="86049"/>
    <lineage>
        <taxon>Eukaryota</taxon>
        <taxon>Fungi</taxon>
        <taxon>Dikarya</taxon>
        <taxon>Ascomycota</taxon>
        <taxon>Pezizomycotina</taxon>
        <taxon>Eurotiomycetes</taxon>
        <taxon>Chaetothyriomycetidae</taxon>
        <taxon>Chaetothyriales</taxon>
        <taxon>Herpotrichiellaceae</taxon>
        <taxon>Cladophialophora</taxon>
    </lineage>
</organism>
<evidence type="ECO:0000256" key="7">
    <source>
        <dbReference type="ARBA" id="ARBA00022801"/>
    </source>
</evidence>
<feature type="active site" evidence="10">
    <location>
        <position position="276"/>
    </location>
</feature>
<keyword evidence="4" id="KW-0165">Cleavage on pair of basic residues</keyword>
<keyword evidence="5" id="KW-0732">Signal</keyword>
<feature type="region of interest" description="Disordered" evidence="12">
    <location>
        <begin position="464"/>
        <end position="508"/>
    </location>
</feature>